<reference evidence="2" key="1">
    <citation type="submission" date="2023-01" db="EMBL/GenBank/DDBJ databases">
        <title>The growth and conidiation of Purpureocillium lavendulum are regulated by nitrogen source and histone H3K14 acetylation.</title>
        <authorList>
            <person name="Tang P."/>
            <person name="Han J."/>
            <person name="Zhang C."/>
            <person name="Tang P."/>
            <person name="Qi F."/>
            <person name="Zhang K."/>
            <person name="Liang L."/>
        </authorList>
    </citation>
    <scope>NUCLEOTIDE SEQUENCE</scope>
    <source>
        <strain evidence="2">YMF1.00683</strain>
    </source>
</reference>
<evidence type="ECO:0000313" key="2">
    <source>
        <dbReference type="EMBL" id="KAJ6446312.1"/>
    </source>
</evidence>
<protein>
    <submittedName>
        <fullName evidence="2">Uncharacterized protein</fullName>
    </submittedName>
</protein>
<evidence type="ECO:0000256" key="1">
    <source>
        <dbReference type="SAM" id="MobiDB-lite"/>
    </source>
</evidence>
<evidence type="ECO:0000313" key="3">
    <source>
        <dbReference type="Proteomes" id="UP001163105"/>
    </source>
</evidence>
<feature type="region of interest" description="Disordered" evidence="1">
    <location>
        <begin position="102"/>
        <end position="160"/>
    </location>
</feature>
<dbReference type="AlphaFoldDB" id="A0AB34G6E2"/>
<proteinExistence type="predicted"/>
<name>A0AB34G6E2_9HYPO</name>
<dbReference type="Proteomes" id="UP001163105">
    <property type="component" value="Unassembled WGS sequence"/>
</dbReference>
<comment type="caution">
    <text evidence="2">The sequence shown here is derived from an EMBL/GenBank/DDBJ whole genome shotgun (WGS) entry which is preliminary data.</text>
</comment>
<sequence>MPDSPAKAAECTTTLSDIKKSFLNNKFRQCSDRCYDALKSAQDLENTQPAYLVYMHFFAAMALEMQARATPRSSSLRYSMFQKAQEHYRLGADIAKHTSETIVMPSKRNMSPSPSDQSISTDDSRSSTPTRMSSPAPSASSVADALNRSGPASRPKKRVAFRDVPVMEPIIRPDSPTLGFDDWLGRSSPEPMYPESILKHGRKTSDQTEMLPPPATPELMHEEESACLPFHESFSPHYCAILASINGQIQTHMAMLDEELVSCQRETSVPQNMDIRTRIERLRATGWRRRRFDATRYQNLCENVLADLI</sequence>
<gene>
    <name evidence="2" type="ORF">O9K51_01084</name>
</gene>
<dbReference type="EMBL" id="JAQHRD010000001">
    <property type="protein sequence ID" value="KAJ6446312.1"/>
    <property type="molecule type" value="Genomic_DNA"/>
</dbReference>
<keyword evidence="3" id="KW-1185">Reference proteome</keyword>
<organism evidence="2 3">
    <name type="scientific">Purpureocillium lavendulum</name>
    <dbReference type="NCBI Taxonomy" id="1247861"/>
    <lineage>
        <taxon>Eukaryota</taxon>
        <taxon>Fungi</taxon>
        <taxon>Dikarya</taxon>
        <taxon>Ascomycota</taxon>
        <taxon>Pezizomycotina</taxon>
        <taxon>Sordariomycetes</taxon>
        <taxon>Hypocreomycetidae</taxon>
        <taxon>Hypocreales</taxon>
        <taxon>Ophiocordycipitaceae</taxon>
        <taxon>Purpureocillium</taxon>
    </lineage>
</organism>
<accession>A0AB34G6E2</accession>
<feature type="compositionally biased region" description="Low complexity" evidence="1">
    <location>
        <begin position="115"/>
        <end position="145"/>
    </location>
</feature>